<proteinExistence type="predicted"/>
<dbReference type="InterPro" id="IPR036291">
    <property type="entry name" value="NAD(P)-bd_dom_sf"/>
</dbReference>
<comment type="caution">
    <text evidence="1">The sequence shown here is derived from an EMBL/GenBank/DDBJ whole genome shotgun (WGS) entry which is preliminary data.</text>
</comment>
<dbReference type="SUPFAM" id="SSF51735">
    <property type="entry name" value="NAD(P)-binding Rossmann-fold domains"/>
    <property type="match status" value="1"/>
</dbReference>
<protein>
    <submittedName>
        <fullName evidence="1">Uncharacterized protein</fullName>
    </submittedName>
</protein>
<accession>X0YSN8</accession>
<dbReference type="Gene3D" id="3.40.50.720">
    <property type="entry name" value="NAD(P)-binding Rossmann-like Domain"/>
    <property type="match status" value="1"/>
</dbReference>
<dbReference type="AlphaFoldDB" id="X0YSN8"/>
<name>X0YSN8_9ZZZZ</name>
<sequence>VGVAGVDRRPKDLLAKAEHAAEAYLIASKVPALSVRASLVVGPGDGHISRLARRAARRSPVMIFVGQGWARSAPITARDFGGCVAAALLADDFPTGELSIGGPEALTAMQIQDRLLSRAGRGKLKVHMPESVAWLGAAIMEKLFRRSPVTRARLSWLLEDFVPGRVTSTKLLGRRPRRFQTAFPGLVRERQNGNGDG</sequence>
<reference evidence="1" key="1">
    <citation type="journal article" date="2014" name="Front. Microbiol.">
        <title>High frequency of phylogenetically diverse reductive dehalogenase-homologous genes in deep subseafloor sedimentary metagenomes.</title>
        <authorList>
            <person name="Kawai M."/>
            <person name="Futagami T."/>
            <person name="Toyoda A."/>
            <person name="Takaki Y."/>
            <person name="Nishi S."/>
            <person name="Hori S."/>
            <person name="Arai W."/>
            <person name="Tsubouchi T."/>
            <person name="Morono Y."/>
            <person name="Uchiyama I."/>
            <person name="Ito T."/>
            <person name="Fujiyama A."/>
            <person name="Inagaki F."/>
            <person name="Takami H."/>
        </authorList>
    </citation>
    <scope>NUCLEOTIDE SEQUENCE</scope>
    <source>
        <strain evidence="1">Expedition CK06-06</strain>
    </source>
</reference>
<evidence type="ECO:0000313" key="1">
    <source>
        <dbReference type="EMBL" id="GAG49812.1"/>
    </source>
</evidence>
<feature type="non-terminal residue" evidence="1">
    <location>
        <position position="1"/>
    </location>
</feature>
<dbReference type="EMBL" id="BARS01053229">
    <property type="protein sequence ID" value="GAG49812.1"/>
    <property type="molecule type" value="Genomic_DNA"/>
</dbReference>
<gene>
    <name evidence="1" type="ORF">S01H1_79016</name>
</gene>
<organism evidence="1">
    <name type="scientific">marine sediment metagenome</name>
    <dbReference type="NCBI Taxonomy" id="412755"/>
    <lineage>
        <taxon>unclassified sequences</taxon>
        <taxon>metagenomes</taxon>
        <taxon>ecological metagenomes</taxon>
    </lineage>
</organism>